<organism evidence="8 9">
    <name type="scientific">Babesia ovata</name>
    <dbReference type="NCBI Taxonomy" id="189622"/>
    <lineage>
        <taxon>Eukaryota</taxon>
        <taxon>Sar</taxon>
        <taxon>Alveolata</taxon>
        <taxon>Apicomplexa</taxon>
        <taxon>Aconoidasida</taxon>
        <taxon>Piroplasmida</taxon>
        <taxon>Babesiidae</taxon>
        <taxon>Babesia</taxon>
    </lineage>
</organism>
<comment type="subcellular location">
    <subcellularLocation>
        <location evidence="1">Endomembrane system</location>
        <topology evidence="1">Multi-pass membrane protein</topology>
    </subcellularLocation>
</comment>
<evidence type="ECO:0000256" key="4">
    <source>
        <dbReference type="ARBA" id="ARBA00023136"/>
    </source>
</evidence>
<feature type="transmembrane region" description="Helical" evidence="6">
    <location>
        <begin position="582"/>
        <end position="603"/>
    </location>
</feature>
<feature type="domain" description="Major facilitator superfamily (MFS) profile" evidence="7">
    <location>
        <begin position="157"/>
        <end position="635"/>
    </location>
</feature>
<dbReference type="RefSeq" id="XP_028865859.1">
    <property type="nucleotide sequence ID" value="XM_029010026.1"/>
</dbReference>
<dbReference type="OrthoDB" id="2985014at2759"/>
<evidence type="ECO:0000256" key="1">
    <source>
        <dbReference type="ARBA" id="ARBA00004127"/>
    </source>
</evidence>
<dbReference type="InterPro" id="IPR020846">
    <property type="entry name" value="MFS_dom"/>
</dbReference>
<feature type="transmembrane region" description="Helical" evidence="6">
    <location>
        <begin position="154"/>
        <end position="175"/>
    </location>
</feature>
<dbReference type="AlphaFoldDB" id="A0A2H6K9E2"/>
<dbReference type="Gene3D" id="1.20.1250.20">
    <property type="entry name" value="MFS general substrate transporter like domains"/>
    <property type="match status" value="2"/>
</dbReference>
<keyword evidence="9" id="KW-1185">Reference proteome</keyword>
<keyword evidence="3 6" id="KW-1133">Transmembrane helix</keyword>
<dbReference type="EMBL" id="BDSA01000001">
    <property type="protein sequence ID" value="GBE59616.1"/>
    <property type="molecule type" value="Genomic_DNA"/>
</dbReference>
<feature type="transmembrane region" description="Helical" evidence="6">
    <location>
        <begin position="310"/>
        <end position="331"/>
    </location>
</feature>
<evidence type="ECO:0000313" key="9">
    <source>
        <dbReference type="Proteomes" id="UP000236319"/>
    </source>
</evidence>
<dbReference type="InterPro" id="IPR036259">
    <property type="entry name" value="MFS_trans_sf"/>
</dbReference>
<accession>A0A2H6K9E2</accession>
<dbReference type="SUPFAM" id="SSF103473">
    <property type="entry name" value="MFS general substrate transporter"/>
    <property type="match status" value="1"/>
</dbReference>
<evidence type="ECO:0000256" key="5">
    <source>
        <dbReference type="SAM" id="MobiDB-lite"/>
    </source>
</evidence>
<dbReference type="GO" id="GO:0016020">
    <property type="term" value="C:membrane"/>
    <property type="evidence" value="ECO:0007669"/>
    <property type="project" value="UniProtKB-ARBA"/>
</dbReference>
<reference evidence="8 9" key="1">
    <citation type="journal article" date="2017" name="BMC Genomics">
        <title>Whole-genome assembly of Babesia ovata and comparative genomics between closely related pathogens.</title>
        <authorList>
            <person name="Yamagishi J."/>
            <person name="Asada M."/>
            <person name="Hakimi H."/>
            <person name="Tanaka T.Q."/>
            <person name="Sugimoto C."/>
            <person name="Kawazu S."/>
        </authorList>
    </citation>
    <scope>NUCLEOTIDE SEQUENCE [LARGE SCALE GENOMIC DNA]</scope>
    <source>
        <strain evidence="8 9">Miyake</strain>
    </source>
</reference>
<keyword evidence="2 6" id="KW-0812">Transmembrane</keyword>
<evidence type="ECO:0000313" key="8">
    <source>
        <dbReference type="EMBL" id="GBE59616.1"/>
    </source>
</evidence>
<feature type="region of interest" description="Disordered" evidence="5">
    <location>
        <begin position="108"/>
        <end position="141"/>
    </location>
</feature>
<dbReference type="InterPro" id="IPR011701">
    <property type="entry name" value="MFS"/>
</dbReference>
<feature type="transmembrane region" description="Helical" evidence="6">
    <location>
        <begin position="279"/>
        <end position="304"/>
    </location>
</feature>
<feature type="transmembrane region" description="Helical" evidence="6">
    <location>
        <begin position="542"/>
        <end position="562"/>
    </location>
</feature>
<evidence type="ECO:0000259" key="7">
    <source>
        <dbReference type="PROSITE" id="PS50850"/>
    </source>
</evidence>
<dbReference type="GO" id="GO:0035435">
    <property type="term" value="P:phosphate ion transmembrane transport"/>
    <property type="evidence" value="ECO:0007669"/>
    <property type="project" value="TreeGrafter"/>
</dbReference>
<protein>
    <submittedName>
        <fullName evidence="8">Zinc finger 36 family 3</fullName>
    </submittedName>
</protein>
<keyword evidence="4 6" id="KW-0472">Membrane</keyword>
<dbReference type="PANTHER" id="PTHR43826:SF3">
    <property type="entry name" value="GLUCOSE-6-PHOSPHATE EXCHANGER SLC37A4"/>
    <property type="match status" value="1"/>
</dbReference>
<dbReference type="GO" id="GO:0012505">
    <property type="term" value="C:endomembrane system"/>
    <property type="evidence" value="ECO:0007669"/>
    <property type="project" value="UniProtKB-SubCell"/>
</dbReference>
<gene>
    <name evidence="8" type="ORF">BOVATA_011090</name>
</gene>
<comment type="caution">
    <text evidence="8">The sequence shown here is derived from an EMBL/GenBank/DDBJ whole genome shotgun (WGS) entry which is preliminary data.</text>
</comment>
<feature type="transmembrane region" description="Helical" evidence="6">
    <location>
        <begin position="221"/>
        <end position="240"/>
    </location>
</feature>
<proteinExistence type="predicted"/>
<dbReference type="PROSITE" id="PS50850">
    <property type="entry name" value="MFS"/>
    <property type="match status" value="1"/>
</dbReference>
<dbReference type="PANTHER" id="PTHR43826">
    <property type="entry name" value="GLUCOSE-6-PHOSPHATE EXCHANGER SLC37A4"/>
    <property type="match status" value="1"/>
</dbReference>
<dbReference type="GO" id="GO:0061513">
    <property type="term" value="F:glucose 6-phosphate:phosphate antiporter activity"/>
    <property type="evidence" value="ECO:0007669"/>
    <property type="project" value="TreeGrafter"/>
</dbReference>
<evidence type="ECO:0000256" key="3">
    <source>
        <dbReference type="ARBA" id="ARBA00022989"/>
    </source>
</evidence>
<evidence type="ECO:0000256" key="6">
    <source>
        <dbReference type="SAM" id="Phobius"/>
    </source>
</evidence>
<feature type="transmembrane region" description="Helical" evidence="6">
    <location>
        <begin position="246"/>
        <end position="267"/>
    </location>
</feature>
<dbReference type="GeneID" id="39873386"/>
<dbReference type="InterPro" id="IPR051337">
    <property type="entry name" value="OPA_Antiporter"/>
</dbReference>
<feature type="transmembrane region" description="Helical" evidence="6">
    <location>
        <begin position="487"/>
        <end position="511"/>
    </location>
</feature>
<name>A0A2H6K9E2_9APIC</name>
<feature type="transmembrane region" description="Helical" evidence="6">
    <location>
        <begin position="518"/>
        <end position="536"/>
    </location>
</feature>
<dbReference type="Proteomes" id="UP000236319">
    <property type="component" value="Unassembled WGS sequence"/>
</dbReference>
<dbReference type="VEuPathDB" id="PiroplasmaDB:BOVATA_011090"/>
<evidence type="ECO:0000256" key="2">
    <source>
        <dbReference type="ARBA" id="ARBA00022692"/>
    </source>
</evidence>
<sequence>MPAATAGKYDPPDHNAVDVELAVGSTFGAGYNEPASSRFGYPSPASDDPTISLAGSARSVSARAELPTDALSSAREDVYDSSNITSPNVTDVEYIDISLGSLDKPLRSAGDLEAGPSELDNTPSNASVLGEHPADGGDKPNLSRSAGGYDLKRVLFAFSFCWLSTFVGQVLRMPLSSSKVNLQRSLGLTTLDLTHLDTAFSVCHVFGQISSPALSSKTNSVALVAIYQFMMGFAMTLLFAPDSMGYFVVVYAFAGFVSGPVWAVLFSHLSEWLPKEYSFPLITVWFTGSDLGAIAGTLICIYAHEIWGWRSSYVVSGLLNMLVAVLLFCLYDNSKEPTSDGRIVDPRAIVRSNIRHFERYARRIRHRRNCVESFIATASEPPAPAPDSRREFILSGLSNIQQEVKETAAGSVSFSSFTFFMRTRATGLYSKARRISVDYVSVLFRVSYIGRIAVASFILKLVRNCFSSWVNYYVSTMYAFTVAQGNYVSLTFSVGNCVGNMLVAVVCHVFWKGRPLTACTYFCGTTAVAVLVFSLMNFSWPLLSYFFCFITGVVMSATEAILMARGIKSLCDRSELTQQESLVVYGFLLAASTVGSVCQGFLVAFVVDWYGWATLYGMFVLALVIATALLRKPSRTEI</sequence>
<feature type="transmembrane region" description="Helical" evidence="6">
    <location>
        <begin position="609"/>
        <end position="630"/>
    </location>
</feature>
<dbReference type="Pfam" id="PF07690">
    <property type="entry name" value="MFS_1"/>
    <property type="match status" value="1"/>
</dbReference>